<keyword evidence="1" id="KW-1133">Transmembrane helix</keyword>
<evidence type="ECO:0008006" key="4">
    <source>
        <dbReference type="Google" id="ProtNLM"/>
    </source>
</evidence>
<evidence type="ECO:0000256" key="1">
    <source>
        <dbReference type="SAM" id="Phobius"/>
    </source>
</evidence>
<name>A0A919WHE9_9BACI</name>
<reference evidence="2" key="1">
    <citation type="submission" date="2021-03" db="EMBL/GenBank/DDBJ databases">
        <title>Antimicrobial resistance genes in bacteria isolated from Japanese honey, and their potential for conferring macrolide and lincosamide resistance in the American foulbrood pathogen Paenibacillus larvae.</title>
        <authorList>
            <person name="Okamoto M."/>
            <person name="Kumagai M."/>
            <person name="Kanamori H."/>
            <person name="Takamatsu D."/>
        </authorList>
    </citation>
    <scope>NUCLEOTIDE SEQUENCE</scope>
    <source>
        <strain evidence="2">J27TS8</strain>
    </source>
</reference>
<sequence length="76" mass="8610">MPEEFCYENYGFIKRMIDVVKRGLFLLSIGCLLFLFSANAKTGEYEIFNLTTALVLVIVGAIMALQGKKRNNTQKD</sequence>
<gene>
    <name evidence="2" type="ORF">J27TS8_20480</name>
</gene>
<feature type="transmembrane region" description="Helical" evidence="1">
    <location>
        <begin position="47"/>
        <end position="65"/>
    </location>
</feature>
<keyword evidence="1" id="KW-0812">Transmembrane</keyword>
<dbReference type="AlphaFoldDB" id="A0A919WHE9"/>
<dbReference type="Proteomes" id="UP000682111">
    <property type="component" value="Unassembled WGS sequence"/>
</dbReference>
<proteinExistence type="predicted"/>
<comment type="caution">
    <text evidence="2">The sequence shown here is derived from an EMBL/GenBank/DDBJ whole genome shotgun (WGS) entry which is preliminary data.</text>
</comment>
<evidence type="ECO:0000313" key="2">
    <source>
        <dbReference type="EMBL" id="GIN62055.1"/>
    </source>
</evidence>
<keyword evidence="1" id="KW-0472">Membrane</keyword>
<protein>
    <recommendedName>
        <fullName evidence="4">DUF3188 domain-containing protein</fullName>
    </recommendedName>
</protein>
<feature type="transmembrane region" description="Helical" evidence="1">
    <location>
        <begin position="23"/>
        <end position="41"/>
    </location>
</feature>
<dbReference type="EMBL" id="BORC01000003">
    <property type="protein sequence ID" value="GIN62055.1"/>
    <property type="molecule type" value="Genomic_DNA"/>
</dbReference>
<evidence type="ECO:0000313" key="3">
    <source>
        <dbReference type="Proteomes" id="UP000682111"/>
    </source>
</evidence>
<accession>A0A919WHE9</accession>
<keyword evidence="3" id="KW-1185">Reference proteome</keyword>
<organism evidence="2 3">
    <name type="scientific">Robertmurraya siralis</name>
    <dbReference type="NCBI Taxonomy" id="77777"/>
    <lineage>
        <taxon>Bacteria</taxon>
        <taxon>Bacillati</taxon>
        <taxon>Bacillota</taxon>
        <taxon>Bacilli</taxon>
        <taxon>Bacillales</taxon>
        <taxon>Bacillaceae</taxon>
        <taxon>Robertmurraya</taxon>
    </lineage>
</organism>
<dbReference type="RefSeq" id="WP_212933606.1">
    <property type="nucleotide sequence ID" value="NZ_BORC01000003.1"/>
</dbReference>